<accession>A0A9K3H5N5</accession>
<evidence type="ECO:0000313" key="3">
    <source>
        <dbReference type="Proteomes" id="UP000215914"/>
    </source>
</evidence>
<sequence length="68" mass="7388">MDFLQGISWSVAVVLISIMYFFGRDVSGGSFVIAARVIFSVLGVSVLGVLIYTLILKLSPSYTTYFAS</sequence>
<dbReference type="Gramene" id="mRNA:HanXRQr2_Chr15g0706461">
    <property type="protein sequence ID" value="mRNA:HanXRQr2_Chr15g0706461"/>
    <property type="gene ID" value="HanXRQr2_Chr15g0706461"/>
</dbReference>
<keyword evidence="1" id="KW-1133">Transmembrane helix</keyword>
<protein>
    <submittedName>
        <fullName evidence="2">Uncharacterized protein</fullName>
    </submittedName>
</protein>
<organism evidence="2 3">
    <name type="scientific">Helianthus annuus</name>
    <name type="common">Common sunflower</name>
    <dbReference type="NCBI Taxonomy" id="4232"/>
    <lineage>
        <taxon>Eukaryota</taxon>
        <taxon>Viridiplantae</taxon>
        <taxon>Streptophyta</taxon>
        <taxon>Embryophyta</taxon>
        <taxon>Tracheophyta</taxon>
        <taxon>Spermatophyta</taxon>
        <taxon>Magnoliopsida</taxon>
        <taxon>eudicotyledons</taxon>
        <taxon>Gunneridae</taxon>
        <taxon>Pentapetalae</taxon>
        <taxon>asterids</taxon>
        <taxon>campanulids</taxon>
        <taxon>Asterales</taxon>
        <taxon>Asteraceae</taxon>
        <taxon>Asteroideae</taxon>
        <taxon>Heliantheae alliance</taxon>
        <taxon>Heliantheae</taxon>
        <taxon>Helianthus</taxon>
    </lineage>
</organism>
<reference evidence="2" key="1">
    <citation type="journal article" date="2017" name="Nature">
        <title>The sunflower genome provides insights into oil metabolism, flowering and Asterid evolution.</title>
        <authorList>
            <person name="Badouin H."/>
            <person name="Gouzy J."/>
            <person name="Grassa C.J."/>
            <person name="Murat F."/>
            <person name="Staton S.E."/>
            <person name="Cottret L."/>
            <person name="Lelandais-Briere C."/>
            <person name="Owens G.L."/>
            <person name="Carrere S."/>
            <person name="Mayjonade B."/>
            <person name="Legrand L."/>
            <person name="Gill N."/>
            <person name="Kane N.C."/>
            <person name="Bowers J.E."/>
            <person name="Hubner S."/>
            <person name="Bellec A."/>
            <person name="Berard A."/>
            <person name="Berges H."/>
            <person name="Blanchet N."/>
            <person name="Boniface M.C."/>
            <person name="Brunel D."/>
            <person name="Catrice O."/>
            <person name="Chaidir N."/>
            <person name="Claudel C."/>
            <person name="Donnadieu C."/>
            <person name="Faraut T."/>
            <person name="Fievet G."/>
            <person name="Helmstetter N."/>
            <person name="King M."/>
            <person name="Knapp S.J."/>
            <person name="Lai Z."/>
            <person name="Le Paslier M.C."/>
            <person name="Lippi Y."/>
            <person name="Lorenzon L."/>
            <person name="Mandel J.R."/>
            <person name="Marage G."/>
            <person name="Marchand G."/>
            <person name="Marquand E."/>
            <person name="Bret-Mestries E."/>
            <person name="Morien E."/>
            <person name="Nambeesan S."/>
            <person name="Nguyen T."/>
            <person name="Pegot-Espagnet P."/>
            <person name="Pouilly N."/>
            <person name="Raftis F."/>
            <person name="Sallet E."/>
            <person name="Schiex T."/>
            <person name="Thomas J."/>
            <person name="Vandecasteele C."/>
            <person name="Vares D."/>
            <person name="Vear F."/>
            <person name="Vautrin S."/>
            <person name="Crespi M."/>
            <person name="Mangin B."/>
            <person name="Burke J.M."/>
            <person name="Salse J."/>
            <person name="Munos S."/>
            <person name="Vincourt P."/>
            <person name="Rieseberg L.H."/>
            <person name="Langlade N.B."/>
        </authorList>
    </citation>
    <scope>NUCLEOTIDE SEQUENCE</scope>
    <source>
        <tissue evidence="2">Leaves</tissue>
    </source>
</reference>
<evidence type="ECO:0000256" key="1">
    <source>
        <dbReference type="SAM" id="Phobius"/>
    </source>
</evidence>
<comment type="caution">
    <text evidence="2">The sequence shown here is derived from an EMBL/GenBank/DDBJ whole genome shotgun (WGS) entry which is preliminary data.</text>
</comment>
<gene>
    <name evidence="2" type="ORF">HanXRQr2_Chr15g0706461</name>
</gene>
<reference evidence="2" key="2">
    <citation type="submission" date="2020-06" db="EMBL/GenBank/DDBJ databases">
        <title>Helianthus annuus Genome sequencing and assembly Release 2.</title>
        <authorList>
            <person name="Gouzy J."/>
            <person name="Langlade N."/>
            <person name="Munos S."/>
        </authorList>
    </citation>
    <scope>NUCLEOTIDE SEQUENCE</scope>
    <source>
        <tissue evidence="2">Leaves</tissue>
    </source>
</reference>
<keyword evidence="1" id="KW-0812">Transmembrane</keyword>
<dbReference type="EMBL" id="MNCJ02000330">
    <property type="protein sequence ID" value="KAF5765669.1"/>
    <property type="molecule type" value="Genomic_DNA"/>
</dbReference>
<proteinExistence type="predicted"/>
<feature type="transmembrane region" description="Helical" evidence="1">
    <location>
        <begin position="6"/>
        <end position="23"/>
    </location>
</feature>
<keyword evidence="1" id="KW-0472">Membrane</keyword>
<dbReference type="Proteomes" id="UP000215914">
    <property type="component" value="Unassembled WGS sequence"/>
</dbReference>
<feature type="transmembrane region" description="Helical" evidence="1">
    <location>
        <begin position="35"/>
        <end position="55"/>
    </location>
</feature>
<evidence type="ECO:0000313" key="2">
    <source>
        <dbReference type="EMBL" id="KAF5765669.1"/>
    </source>
</evidence>
<dbReference type="AlphaFoldDB" id="A0A9K3H5N5"/>
<keyword evidence="3" id="KW-1185">Reference proteome</keyword>
<name>A0A9K3H5N5_HELAN</name>